<protein>
    <recommendedName>
        <fullName evidence="2">SPOR domain-containing protein</fullName>
    </recommendedName>
</protein>
<feature type="compositionally biased region" description="Low complexity" evidence="1">
    <location>
        <begin position="399"/>
        <end position="409"/>
    </location>
</feature>
<feature type="region of interest" description="Disordered" evidence="1">
    <location>
        <begin position="1"/>
        <end position="253"/>
    </location>
</feature>
<proteinExistence type="predicted"/>
<feature type="domain" description="SPOR" evidence="2">
    <location>
        <begin position="489"/>
        <end position="568"/>
    </location>
</feature>
<feature type="compositionally biased region" description="Polar residues" evidence="1">
    <location>
        <begin position="91"/>
        <end position="110"/>
    </location>
</feature>
<accession>A0A6I3KK06</accession>
<feature type="compositionally biased region" description="Low complexity" evidence="1">
    <location>
        <begin position="42"/>
        <end position="54"/>
    </location>
</feature>
<evidence type="ECO:0000259" key="2">
    <source>
        <dbReference type="PROSITE" id="PS51724"/>
    </source>
</evidence>
<sequence length="568" mass="59202">MSRSQGAPNNGWPTQGRPAGEGDPRTGERPAQRPQANQYAVPGQQQAGYPQGYADPQAPAYGGAQQGYHYPQQNPQQPQYAPPQAPAVHTQPPSNRQGLSSLDSARNAQPTHDFENFPRTQPPQYATQPPRQAAPAQRAAYAAPGSEHAHANGAYRQPAPQGAPQYAPRQAPPAYEQQWPQAQGYGQDVGGYPPANSNQPHMDPLQQADWAMPATSYGDPIDQPGFGRGQAGYDQAHGGALEPTYNQDEAGAYEAEEPRRVSWTMRIAGAVVVAIGLGYGLAQAYKAVLGSPPDSSPPVIESDASPAKERPLDPGGKQFSHTDSKVLGRLGDNGSAATEGQAAGLSESDSGNGSRPVKTLVVGRDGSIEAPTGSAEAAPAHEDQVSVPGLTVVDAFGSAAQAPPQQRAAPQPPPQQQAEAEPVVVNTKPRVNVKTTKVIPASTASLPDEMAAPVAPAAPKKQKVAAAPVTGDEVAPSASGANGYVVVLASVPASGNSRLDALRKFADLQQQYGTVLANKTPDVRETTLAGKGAYHRLLVGPPGSKSQASDLCTQLKASGYKDCWVTAY</sequence>
<feature type="compositionally biased region" description="Low complexity" evidence="1">
    <location>
        <begin position="118"/>
        <end position="144"/>
    </location>
</feature>
<dbReference type="Gene3D" id="3.30.70.1070">
    <property type="entry name" value="Sporulation related repeat"/>
    <property type="match status" value="1"/>
</dbReference>
<dbReference type="Pfam" id="PF05036">
    <property type="entry name" value="SPOR"/>
    <property type="match status" value="1"/>
</dbReference>
<evidence type="ECO:0000256" key="1">
    <source>
        <dbReference type="SAM" id="MobiDB-lite"/>
    </source>
</evidence>
<dbReference type="EMBL" id="WMBQ01000002">
    <property type="protein sequence ID" value="MTD96075.1"/>
    <property type="molecule type" value="Genomic_DNA"/>
</dbReference>
<dbReference type="InterPro" id="IPR007730">
    <property type="entry name" value="SPOR-like_dom"/>
</dbReference>
<keyword evidence="4" id="KW-1185">Reference proteome</keyword>
<dbReference type="GO" id="GO:0042834">
    <property type="term" value="F:peptidoglycan binding"/>
    <property type="evidence" value="ECO:0007669"/>
    <property type="project" value="InterPro"/>
</dbReference>
<reference evidence="3 4" key="1">
    <citation type="submission" date="2019-11" db="EMBL/GenBank/DDBJ databases">
        <title>Identification of a novel strain.</title>
        <authorList>
            <person name="Xu Q."/>
            <person name="Wang G."/>
        </authorList>
    </citation>
    <scope>NUCLEOTIDE SEQUENCE [LARGE SCALE GENOMIC DNA]</scope>
    <source>
        <strain evidence="4">xq</strain>
    </source>
</reference>
<feature type="compositionally biased region" description="Low complexity" evidence="1">
    <location>
        <begin position="66"/>
        <end position="79"/>
    </location>
</feature>
<dbReference type="RefSeq" id="WP_154740542.1">
    <property type="nucleotide sequence ID" value="NZ_WMBQ01000002.1"/>
</dbReference>
<feature type="region of interest" description="Disordered" evidence="1">
    <location>
        <begin position="399"/>
        <end position="422"/>
    </location>
</feature>
<feature type="compositionally biased region" description="Polar residues" evidence="1">
    <location>
        <begin position="1"/>
        <end position="13"/>
    </location>
</feature>
<name>A0A6I3KK06_9HYPH</name>
<dbReference type="PROSITE" id="PS51724">
    <property type="entry name" value="SPOR"/>
    <property type="match status" value="1"/>
</dbReference>
<dbReference type="AlphaFoldDB" id="A0A6I3KK06"/>
<dbReference type="Proteomes" id="UP000440694">
    <property type="component" value="Unassembled WGS sequence"/>
</dbReference>
<dbReference type="InterPro" id="IPR036680">
    <property type="entry name" value="SPOR-like_sf"/>
</dbReference>
<feature type="region of interest" description="Disordered" evidence="1">
    <location>
        <begin position="291"/>
        <end position="359"/>
    </location>
</feature>
<comment type="caution">
    <text evidence="3">The sequence shown here is derived from an EMBL/GenBank/DDBJ whole genome shotgun (WGS) entry which is preliminary data.</text>
</comment>
<evidence type="ECO:0000313" key="3">
    <source>
        <dbReference type="EMBL" id="MTD96075.1"/>
    </source>
</evidence>
<organism evidence="3 4">
    <name type="scientific">Hyphomicrobium album</name>
    <dbReference type="NCBI Taxonomy" id="2665159"/>
    <lineage>
        <taxon>Bacteria</taxon>
        <taxon>Pseudomonadati</taxon>
        <taxon>Pseudomonadota</taxon>
        <taxon>Alphaproteobacteria</taxon>
        <taxon>Hyphomicrobiales</taxon>
        <taxon>Hyphomicrobiaceae</taxon>
        <taxon>Hyphomicrobium</taxon>
    </lineage>
</organism>
<dbReference type="SUPFAM" id="SSF110997">
    <property type="entry name" value="Sporulation related repeat"/>
    <property type="match status" value="1"/>
</dbReference>
<evidence type="ECO:0000313" key="4">
    <source>
        <dbReference type="Proteomes" id="UP000440694"/>
    </source>
</evidence>
<feature type="compositionally biased region" description="Low complexity" evidence="1">
    <location>
        <begin position="153"/>
        <end position="178"/>
    </location>
</feature>
<feature type="compositionally biased region" description="Basic and acidic residues" evidence="1">
    <location>
        <begin position="20"/>
        <end position="31"/>
    </location>
</feature>
<gene>
    <name evidence="3" type="ORF">GIW81_17185</name>
</gene>